<dbReference type="CDD" id="cd06222">
    <property type="entry name" value="RNase_H_like"/>
    <property type="match status" value="1"/>
</dbReference>
<protein>
    <recommendedName>
        <fullName evidence="2">RNase H type-1 domain-containing protein</fullName>
    </recommendedName>
</protein>
<dbReference type="Gene3D" id="3.30.420.10">
    <property type="entry name" value="Ribonuclease H-like superfamily/Ribonuclease H"/>
    <property type="match status" value="1"/>
</dbReference>
<organism evidence="3 4">
    <name type="scientific">Dipteronia sinensis</name>
    <dbReference type="NCBI Taxonomy" id="43782"/>
    <lineage>
        <taxon>Eukaryota</taxon>
        <taxon>Viridiplantae</taxon>
        <taxon>Streptophyta</taxon>
        <taxon>Embryophyta</taxon>
        <taxon>Tracheophyta</taxon>
        <taxon>Spermatophyta</taxon>
        <taxon>Magnoliopsida</taxon>
        <taxon>eudicotyledons</taxon>
        <taxon>Gunneridae</taxon>
        <taxon>Pentapetalae</taxon>
        <taxon>rosids</taxon>
        <taxon>malvids</taxon>
        <taxon>Sapindales</taxon>
        <taxon>Sapindaceae</taxon>
        <taxon>Hippocastanoideae</taxon>
        <taxon>Acereae</taxon>
        <taxon>Dipteronia</taxon>
    </lineage>
</organism>
<dbReference type="EMBL" id="JANJYJ010000010">
    <property type="protein sequence ID" value="KAK3184861.1"/>
    <property type="molecule type" value="Genomic_DNA"/>
</dbReference>
<sequence>MNVAHRIVKLQRSFLWGDRAVKRKMHGVKWEEVCKSEANDGLEVGRILDKNKAMYAKWLWSGMSSVGSFRRGLEESRIDESSIFKDWFKHLKKGSAEPATSLLLNFKELCVKWTKAKPNKILDWIPPNVESLKFNVDASLRGNLGPAGIGGVLRDSRGSVLCMFSQSVGNCDSNSAEFWLSKGLWSCAFLSLIFLIWTWLYLMKMSMKVTVVHDSKAFNDFADNLAKQGSSMDSDFLHWGCLLIVVGWLL</sequence>
<accession>A0AAE0DSS9</accession>
<dbReference type="InterPro" id="IPR002156">
    <property type="entry name" value="RNaseH_domain"/>
</dbReference>
<comment type="caution">
    <text evidence="3">The sequence shown here is derived from an EMBL/GenBank/DDBJ whole genome shotgun (WGS) entry which is preliminary data.</text>
</comment>
<proteinExistence type="predicted"/>
<dbReference type="GO" id="GO:0004523">
    <property type="term" value="F:RNA-DNA hybrid ribonuclease activity"/>
    <property type="evidence" value="ECO:0007669"/>
    <property type="project" value="InterPro"/>
</dbReference>
<evidence type="ECO:0000313" key="4">
    <source>
        <dbReference type="Proteomes" id="UP001281410"/>
    </source>
</evidence>
<dbReference type="GO" id="GO:0003676">
    <property type="term" value="F:nucleic acid binding"/>
    <property type="evidence" value="ECO:0007669"/>
    <property type="project" value="InterPro"/>
</dbReference>
<feature type="transmembrane region" description="Helical" evidence="1">
    <location>
        <begin position="183"/>
        <end position="202"/>
    </location>
</feature>
<keyword evidence="4" id="KW-1185">Reference proteome</keyword>
<gene>
    <name evidence="3" type="ORF">Dsin_032147</name>
</gene>
<keyword evidence="1" id="KW-1133">Transmembrane helix</keyword>
<dbReference type="PANTHER" id="PTHR47723">
    <property type="entry name" value="OS05G0353850 PROTEIN"/>
    <property type="match status" value="1"/>
</dbReference>
<dbReference type="SUPFAM" id="SSF53098">
    <property type="entry name" value="Ribonuclease H-like"/>
    <property type="match status" value="1"/>
</dbReference>
<evidence type="ECO:0000313" key="3">
    <source>
        <dbReference type="EMBL" id="KAK3184861.1"/>
    </source>
</evidence>
<reference evidence="3" key="1">
    <citation type="journal article" date="2023" name="Plant J.">
        <title>Genome sequences and population genomics provide insights into the demographic history, inbreeding, and mutation load of two 'living fossil' tree species of Dipteronia.</title>
        <authorList>
            <person name="Feng Y."/>
            <person name="Comes H.P."/>
            <person name="Chen J."/>
            <person name="Zhu S."/>
            <person name="Lu R."/>
            <person name="Zhang X."/>
            <person name="Li P."/>
            <person name="Qiu J."/>
            <person name="Olsen K.M."/>
            <person name="Qiu Y."/>
        </authorList>
    </citation>
    <scope>NUCLEOTIDE SEQUENCE</scope>
    <source>
        <strain evidence="3">NBL</strain>
    </source>
</reference>
<dbReference type="Proteomes" id="UP001281410">
    <property type="component" value="Unassembled WGS sequence"/>
</dbReference>
<dbReference type="InterPro" id="IPR012337">
    <property type="entry name" value="RNaseH-like_sf"/>
</dbReference>
<dbReference type="Pfam" id="PF13456">
    <property type="entry name" value="RVT_3"/>
    <property type="match status" value="1"/>
</dbReference>
<evidence type="ECO:0000256" key="1">
    <source>
        <dbReference type="SAM" id="Phobius"/>
    </source>
</evidence>
<dbReference type="PANTHER" id="PTHR47723:SF22">
    <property type="entry name" value="RNASE H TYPE-1 DOMAIN-CONTAINING PROTEIN"/>
    <property type="match status" value="1"/>
</dbReference>
<keyword evidence="1" id="KW-0812">Transmembrane</keyword>
<name>A0AAE0DSS9_9ROSI</name>
<dbReference type="AlphaFoldDB" id="A0AAE0DSS9"/>
<evidence type="ECO:0000259" key="2">
    <source>
        <dbReference type="Pfam" id="PF13456"/>
    </source>
</evidence>
<dbReference type="InterPro" id="IPR044730">
    <property type="entry name" value="RNase_H-like_dom_plant"/>
</dbReference>
<feature type="domain" description="RNase H type-1" evidence="2">
    <location>
        <begin position="135"/>
        <end position="184"/>
    </location>
</feature>
<dbReference type="InterPro" id="IPR036397">
    <property type="entry name" value="RNaseH_sf"/>
</dbReference>
<dbReference type="InterPro" id="IPR053151">
    <property type="entry name" value="RNase_H-like"/>
</dbReference>
<keyword evidence="1" id="KW-0472">Membrane</keyword>